<dbReference type="SUPFAM" id="SSF82771">
    <property type="entry name" value="GIY-YIG endonuclease"/>
    <property type="match status" value="1"/>
</dbReference>
<evidence type="ECO:0000313" key="3">
    <source>
        <dbReference type="Proteomes" id="UP000033930"/>
    </source>
</evidence>
<dbReference type="PROSITE" id="PS50164">
    <property type="entry name" value="GIY_YIG"/>
    <property type="match status" value="1"/>
</dbReference>
<sequence>MWYFYILQSQKDLNYFYKGSTGDLRARFTQHNDGEVESTKPRCPWRLVYYEAYISEKSARLREKSVKQSGSISIPLLKRVKESLNN</sequence>
<protein>
    <recommendedName>
        <fullName evidence="1">GIY-YIG domain-containing protein</fullName>
    </recommendedName>
</protein>
<dbReference type="EMBL" id="LCAW01000003">
    <property type="protein sequence ID" value="KKR99706.1"/>
    <property type="molecule type" value="Genomic_DNA"/>
</dbReference>
<comment type="caution">
    <text evidence="2">The sequence shown here is derived from an EMBL/GenBank/DDBJ whole genome shotgun (WGS) entry which is preliminary data.</text>
</comment>
<dbReference type="AlphaFoldDB" id="A0A0G0VJD3"/>
<name>A0A0G0VJD3_9BACT</name>
<accession>A0A0G0VJD3</accession>
<dbReference type="InterPro" id="IPR035901">
    <property type="entry name" value="GIY-YIG_endonuc_sf"/>
</dbReference>
<gene>
    <name evidence="2" type="ORF">UU50_C0003G0011</name>
</gene>
<dbReference type="Pfam" id="PF01541">
    <property type="entry name" value="GIY-YIG"/>
    <property type="match status" value="1"/>
</dbReference>
<evidence type="ECO:0000259" key="1">
    <source>
        <dbReference type="PROSITE" id="PS50164"/>
    </source>
</evidence>
<reference evidence="2 3" key="1">
    <citation type="journal article" date="2015" name="Nature">
        <title>rRNA introns, odd ribosomes, and small enigmatic genomes across a large radiation of phyla.</title>
        <authorList>
            <person name="Brown C.T."/>
            <person name="Hug L.A."/>
            <person name="Thomas B.C."/>
            <person name="Sharon I."/>
            <person name="Castelle C.J."/>
            <person name="Singh A."/>
            <person name="Wilkins M.J."/>
            <person name="Williams K.H."/>
            <person name="Banfield J.F."/>
        </authorList>
    </citation>
    <scope>NUCLEOTIDE SEQUENCE [LARGE SCALE GENOMIC DNA]</scope>
</reference>
<feature type="domain" description="GIY-YIG" evidence="1">
    <location>
        <begin position="1"/>
        <end position="79"/>
    </location>
</feature>
<evidence type="ECO:0000313" key="2">
    <source>
        <dbReference type="EMBL" id="KKR99706.1"/>
    </source>
</evidence>
<dbReference type="InterPro" id="IPR000305">
    <property type="entry name" value="GIY-YIG_endonuc"/>
</dbReference>
<organism evidence="2 3">
    <name type="scientific">Candidatus Uhrbacteria bacterium GW2011_GWC1_41_20</name>
    <dbReference type="NCBI Taxonomy" id="1618983"/>
    <lineage>
        <taxon>Bacteria</taxon>
        <taxon>Candidatus Uhriibacteriota</taxon>
    </lineage>
</organism>
<dbReference type="CDD" id="cd10449">
    <property type="entry name" value="GIY-YIG_SLX1_like"/>
    <property type="match status" value="1"/>
</dbReference>
<dbReference type="Proteomes" id="UP000033930">
    <property type="component" value="Unassembled WGS sequence"/>
</dbReference>
<dbReference type="Gene3D" id="3.40.1440.10">
    <property type="entry name" value="GIY-YIG endonuclease"/>
    <property type="match status" value="1"/>
</dbReference>
<proteinExistence type="predicted"/>